<dbReference type="PROSITE" id="PS51257">
    <property type="entry name" value="PROKAR_LIPOPROTEIN"/>
    <property type="match status" value="1"/>
</dbReference>
<dbReference type="Proteomes" id="UP001501436">
    <property type="component" value="Unassembled WGS sequence"/>
</dbReference>
<dbReference type="Gene3D" id="2.60.40.1120">
    <property type="entry name" value="Carboxypeptidase-like, regulatory domain"/>
    <property type="match status" value="1"/>
</dbReference>
<dbReference type="EMBL" id="BAABJI010000002">
    <property type="protein sequence ID" value="GAA4912548.1"/>
    <property type="molecule type" value="Genomic_DNA"/>
</dbReference>
<name>A0ABP9FR79_9SPHI</name>
<dbReference type="InterPro" id="IPR025491">
    <property type="entry name" value="DUF4382"/>
</dbReference>
<dbReference type="InterPro" id="IPR013784">
    <property type="entry name" value="Carb-bd-like_fold"/>
</dbReference>
<evidence type="ECO:0000313" key="2">
    <source>
        <dbReference type="EMBL" id="GAA4912548.1"/>
    </source>
</evidence>
<gene>
    <name evidence="2" type="ORF">GCM10023313_14580</name>
</gene>
<feature type="domain" description="DUF4382" evidence="1">
    <location>
        <begin position="30"/>
        <end position="166"/>
    </location>
</feature>
<comment type="caution">
    <text evidence="2">The sequence shown here is derived from an EMBL/GenBank/DDBJ whole genome shotgun (WGS) entry which is preliminary data.</text>
</comment>
<reference evidence="3" key="1">
    <citation type="journal article" date="2019" name="Int. J. Syst. Evol. Microbiol.">
        <title>The Global Catalogue of Microorganisms (GCM) 10K type strain sequencing project: providing services to taxonomists for standard genome sequencing and annotation.</title>
        <authorList>
            <consortium name="The Broad Institute Genomics Platform"/>
            <consortium name="The Broad Institute Genome Sequencing Center for Infectious Disease"/>
            <person name="Wu L."/>
            <person name="Ma J."/>
        </authorList>
    </citation>
    <scope>NUCLEOTIDE SEQUENCE [LARGE SCALE GENOMIC DNA]</scope>
    <source>
        <strain evidence="3">JCM 18283</strain>
    </source>
</reference>
<organism evidence="2 3">
    <name type="scientific">Mucilaginibacter defluvii</name>
    <dbReference type="NCBI Taxonomy" id="1196019"/>
    <lineage>
        <taxon>Bacteria</taxon>
        <taxon>Pseudomonadati</taxon>
        <taxon>Bacteroidota</taxon>
        <taxon>Sphingobacteriia</taxon>
        <taxon>Sphingobacteriales</taxon>
        <taxon>Sphingobacteriaceae</taxon>
        <taxon>Mucilaginibacter</taxon>
    </lineage>
</organism>
<dbReference type="RefSeq" id="WP_345330380.1">
    <property type="nucleotide sequence ID" value="NZ_BAABJI010000002.1"/>
</dbReference>
<accession>A0ABP9FR79</accession>
<protein>
    <recommendedName>
        <fullName evidence="1">DUF4382 domain-containing protein</fullName>
    </recommendedName>
</protein>
<evidence type="ECO:0000313" key="3">
    <source>
        <dbReference type="Proteomes" id="UP001501436"/>
    </source>
</evidence>
<dbReference type="SUPFAM" id="SSF49452">
    <property type="entry name" value="Starch-binding domain-like"/>
    <property type="match status" value="1"/>
</dbReference>
<evidence type="ECO:0000259" key="1">
    <source>
        <dbReference type="Pfam" id="PF14321"/>
    </source>
</evidence>
<keyword evidence="3" id="KW-1185">Reference proteome</keyword>
<proteinExistence type="predicted"/>
<sequence length="256" mass="26875">MKKVTLFFATGLLLLAASCKKDSSNNGSGTSRVTVKLTDAPGLFDALILNVKQVVIISSGGRATVDLNERPIDILRFRAGRDTVLAGVDVPAGRLQEIRLVLYDTGNRVVVDGVSHDLKTPSGQSSGVKLKVQDDITAGIAYTLLLDFDAAKSIVVTGNGKYNLKPVIRAIPVAVSGAIKGVVQPASAYPRVYAINGTDTVGAIADNNGNFFLPGLQAGNYRVEVVPLSPYNGVIIDNVSVQNNAVKDLGTVNLAD</sequence>
<dbReference type="Pfam" id="PF14321">
    <property type="entry name" value="DUF4382"/>
    <property type="match status" value="1"/>
</dbReference>